<organism evidence="2 3">
    <name type="scientific">Heterodermia speciosa</name>
    <dbReference type="NCBI Taxonomy" id="116794"/>
    <lineage>
        <taxon>Eukaryota</taxon>
        <taxon>Fungi</taxon>
        <taxon>Dikarya</taxon>
        <taxon>Ascomycota</taxon>
        <taxon>Pezizomycotina</taxon>
        <taxon>Lecanoromycetes</taxon>
        <taxon>OSLEUM clade</taxon>
        <taxon>Lecanoromycetidae</taxon>
        <taxon>Caliciales</taxon>
        <taxon>Physciaceae</taxon>
        <taxon>Heterodermia</taxon>
    </lineage>
</organism>
<proteinExistence type="predicted"/>
<dbReference type="Proteomes" id="UP000664521">
    <property type="component" value="Unassembled WGS sequence"/>
</dbReference>
<comment type="caution">
    <text evidence="2">The sequence shown here is derived from an EMBL/GenBank/DDBJ whole genome shotgun (WGS) entry which is preliminary data.</text>
</comment>
<reference evidence="2" key="1">
    <citation type="submission" date="2021-03" db="EMBL/GenBank/DDBJ databases">
        <authorList>
            <person name="Tagirdzhanova G."/>
        </authorList>
    </citation>
    <scope>NUCLEOTIDE SEQUENCE</scope>
</reference>
<evidence type="ECO:0000313" key="2">
    <source>
        <dbReference type="EMBL" id="CAF9910916.1"/>
    </source>
</evidence>
<feature type="region of interest" description="Disordered" evidence="1">
    <location>
        <begin position="85"/>
        <end position="107"/>
    </location>
</feature>
<keyword evidence="3" id="KW-1185">Reference proteome</keyword>
<protein>
    <submittedName>
        <fullName evidence="2">Uncharacterized protein</fullName>
    </submittedName>
</protein>
<name>A0A8H3EPB0_9LECA</name>
<dbReference type="EMBL" id="CAJPDS010000009">
    <property type="protein sequence ID" value="CAF9910916.1"/>
    <property type="molecule type" value="Genomic_DNA"/>
</dbReference>
<evidence type="ECO:0000256" key="1">
    <source>
        <dbReference type="SAM" id="MobiDB-lite"/>
    </source>
</evidence>
<feature type="compositionally biased region" description="Acidic residues" evidence="1">
    <location>
        <begin position="89"/>
        <end position="100"/>
    </location>
</feature>
<sequence>MEEYQKLQDELLAVQDEYDKLFEETAQETLKARLRSEKFLKELDAFFEEMDESAIRTTELAEKCRKELDNLETLGKKLQDTLDALGVSDEAEQSNEEEVEDHGGELEYIDEAQIAVKTEEGKKSPGLSDPD</sequence>
<accession>A0A8H3EPB0</accession>
<gene>
    <name evidence="2" type="ORF">HETSPECPRED_010231</name>
</gene>
<dbReference type="AlphaFoldDB" id="A0A8H3EPB0"/>
<evidence type="ECO:0000313" key="3">
    <source>
        <dbReference type="Proteomes" id="UP000664521"/>
    </source>
</evidence>